<reference evidence="2" key="2">
    <citation type="submission" date="2020-11" db="EMBL/GenBank/DDBJ databases">
        <authorList>
            <consortium name="DOE Joint Genome Institute"/>
            <person name="Kuo A."/>
            <person name="Miyauchi S."/>
            <person name="Kiss E."/>
            <person name="Drula E."/>
            <person name="Kohler A."/>
            <person name="Sanchez-Garcia M."/>
            <person name="Andreopoulos B."/>
            <person name="Barry K.W."/>
            <person name="Bonito G."/>
            <person name="Buee M."/>
            <person name="Carver A."/>
            <person name="Chen C."/>
            <person name="Cichocki N."/>
            <person name="Clum A."/>
            <person name="Culley D."/>
            <person name="Crous P.W."/>
            <person name="Fauchery L."/>
            <person name="Girlanda M."/>
            <person name="Hayes R."/>
            <person name="Keri Z."/>
            <person name="Labutti K."/>
            <person name="Lipzen A."/>
            <person name="Lombard V."/>
            <person name="Magnuson J."/>
            <person name="Maillard F."/>
            <person name="Morin E."/>
            <person name="Murat C."/>
            <person name="Nolan M."/>
            <person name="Ohm R."/>
            <person name="Pangilinan J."/>
            <person name="Pereira M."/>
            <person name="Perotto S."/>
            <person name="Peter M."/>
            <person name="Riley R."/>
            <person name="Sitrit Y."/>
            <person name="Stielow B."/>
            <person name="Szollosi G."/>
            <person name="Zifcakova L."/>
            <person name="Stursova M."/>
            <person name="Spatafora J.W."/>
            <person name="Tedersoo L."/>
            <person name="Vaario L.-M."/>
            <person name="Yamada A."/>
            <person name="Yan M."/>
            <person name="Wang P."/>
            <person name="Xu J."/>
            <person name="Bruns T."/>
            <person name="Baldrian P."/>
            <person name="Vilgalys R."/>
            <person name="Henrissat B."/>
            <person name="Grigoriev I.V."/>
            <person name="Hibbett D."/>
            <person name="Nagy L.G."/>
            <person name="Martin F.M."/>
        </authorList>
    </citation>
    <scope>NUCLEOTIDE SEQUENCE</scope>
    <source>
        <strain evidence="2">UH-Tt-Lm1</strain>
    </source>
</reference>
<feature type="compositionally biased region" description="Polar residues" evidence="1">
    <location>
        <begin position="43"/>
        <end position="62"/>
    </location>
</feature>
<comment type="caution">
    <text evidence="2">The sequence shown here is derived from an EMBL/GenBank/DDBJ whole genome shotgun (WGS) entry which is preliminary data.</text>
</comment>
<protein>
    <submittedName>
        <fullName evidence="2">Uncharacterized protein</fullName>
    </submittedName>
</protein>
<feature type="compositionally biased region" description="Basic and acidic residues" evidence="1">
    <location>
        <begin position="151"/>
        <end position="165"/>
    </location>
</feature>
<feature type="compositionally biased region" description="Low complexity" evidence="1">
    <location>
        <begin position="64"/>
        <end position="75"/>
    </location>
</feature>
<evidence type="ECO:0000256" key="1">
    <source>
        <dbReference type="SAM" id="MobiDB-lite"/>
    </source>
</evidence>
<name>A0A9P6LB37_9AGAM</name>
<accession>A0A9P6LB37</accession>
<feature type="compositionally biased region" description="Polar residues" evidence="1">
    <location>
        <begin position="91"/>
        <end position="104"/>
    </location>
</feature>
<evidence type="ECO:0000313" key="2">
    <source>
        <dbReference type="EMBL" id="KAF9791970.1"/>
    </source>
</evidence>
<reference evidence="2" key="1">
    <citation type="journal article" date="2020" name="Nat. Commun.">
        <title>Large-scale genome sequencing of mycorrhizal fungi provides insights into the early evolution of symbiotic traits.</title>
        <authorList>
            <person name="Miyauchi S."/>
            <person name="Kiss E."/>
            <person name="Kuo A."/>
            <person name="Drula E."/>
            <person name="Kohler A."/>
            <person name="Sanchez-Garcia M."/>
            <person name="Morin E."/>
            <person name="Andreopoulos B."/>
            <person name="Barry K.W."/>
            <person name="Bonito G."/>
            <person name="Buee M."/>
            <person name="Carver A."/>
            <person name="Chen C."/>
            <person name="Cichocki N."/>
            <person name="Clum A."/>
            <person name="Culley D."/>
            <person name="Crous P.W."/>
            <person name="Fauchery L."/>
            <person name="Girlanda M."/>
            <person name="Hayes R.D."/>
            <person name="Keri Z."/>
            <person name="LaButti K."/>
            <person name="Lipzen A."/>
            <person name="Lombard V."/>
            <person name="Magnuson J."/>
            <person name="Maillard F."/>
            <person name="Murat C."/>
            <person name="Nolan M."/>
            <person name="Ohm R.A."/>
            <person name="Pangilinan J."/>
            <person name="Pereira M.F."/>
            <person name="Perotto S."/>
            <person name="Peter M."/>
            <person name="Pfister S."/>
            <person name="Riley R."/>
            <person name="Sitrit Y."/>
            <person name="Stielow J.B."/>
            <person name="Szollosi G."/>
            <person name="Zifcakova L."/>
            <person name="Stursova M."/>
            <person name="Spatafora J.W."/>
            <person name="Tedersoo L."/>
            <person name="Vaario L.M."/>
            <person name="Yamada A."/>
            <person name="Yan M."/>
            <person name="Wang P."/>
            <person name="Xu J."/>
            <person name="Bruns T."/>
            <person name="Baldrian P."/>
            <person name="Vilgalys R."/>
            <person name="Dunand C."/>
            <person name="Henrissat B."/>
            <person name="Grigoriev I.V."/>
            <person name="Hibbett D."/>
            <person name="Nagy L.G."/>
            <person name="Martin F.M."/>
        </authorList>
    </citation>
    <scope>NUCLEOTIDE SEQUENCE</scope>
    <source>
        <strain evidence="2">UH-Tt-Lm1</strain>
    </source>
</reference>
<dbReference type="EMBL" id="WIUZ02000001">
    <property type="protein sequence ID" value="KAF9791970.1"/>
    <property type="molecule type" value="Genomic_DNA"/>
</dbReference>
<keyword evidence="3" id="KW-1185">Reference proteome</keyword>
<dbReference type="AlphaFoldDB" id="A0A9P6LB37"/>
<sequence>MSGTSNSLPHRSGVSETFNPADNFRGPTRPEHHLHRDSEPLPRTNSTALGQDQSTDPSTSVPRFSHSPSIPHFSSTYRSFLGVTGVHQGTPDFQDSSFKQNAFNSDRPLNVQPADQGGVAIDGRGDLPEGNATTTDKIVGKMQKVTGKYMNKPELHEKGELRESGGKLAVTGEARAPHD</sequence>
<feature type="compositionally biased region" description="Polar residues" evidence="1">
    <location>
        <begin position="1"/>
        <end position="20"/>
    </location>
</feature>
<feature type="compositionally biased region" description="Basic and acidic residues" evidence="1">
    <location>
        <begin position="28"/>
        <end position="40"/>
    </location>
</feature>
<proteinExistence type="predicted"/>
<feature type="region of interest" description="Disordered" evidence="1">
    <location>
        <begin position="1"/>
        <end position="179"/>
    </location>
</feature>
<dbReference type="OrthoDB" id="3210574at2759"/>
<gene>
    <name evidence="2" type="ORF">BJ322DRAFT_1097330</name>
</gene>
<organism evidence="2 3">
    <name type="scientific">Thelephora terrestris</name>
    <dbReference type="NCBI Taxonomy" id="56493"/>
    <lineage>
        <taxon>Eukaryota</taxon>
        <taxon>Fungi</taxon>
        <taxon>Dikarya</taxon>
        <taxon>Basidiomycota</taxon>
        <taxon>Agaricomycotina</taxon>
        <taxon>Agaricomycetes</taxon>
        <taxon>Thelephorales</taxon>
        <taxon>Thelephoraceae</taxon>
        <taxon>Thelephora</taxon>
    </lineage>
</organism>
<evidence type="ECO:0000313" key="3">
    <source>
        <dbReference type="Proteomes" id="UP000736335"/>
    </source>
</evidence>
<dbReference type="Proteomes" id="UP000736335">
    <property type="component" value="Unassembled WGS sequence"/>
</dbReference>